<protein>
    <submittedName>
        <fullName evidence="1">DUF2066 domain-containing protein</fullName>
    </submittedName>
</protein>
<proteinExistence type="predicted"/>
<dbReference type="EMBL" id="JAKIKT010000005">
    <property type="protein sequence ID" value="MCL2914825.1"/>
    <property type="molecule type" value="Genomic_DNA"/>
</dbReference>
<comment type="caution">
    <text evidence="1">The sequence shown here is derived from an EMBL/GenBank/DDBJ whole genome shotgun (WGS) entry which is preliminary data.</text>
</comment>
<evidence type="ECO:0000313" key="1">
    <source>
        <dbReference type="EMBL" id="MCL2914825.1"/>
    </source>
</evidence>
<dbReference type="Pfam" id="PF09839">
    <property type="entry name" value="DUF2066"/>
    <property type="match status" value="1"/>
</dbReference>
<keyword evidence="2" id="KW-1185">Reference proteome</keyword>
<name>A0ABT0N9L8_9GAMM</name>
<accession>A0ABT0N9L8</accession>
<sequence length="362" mass="40391">MLKHIFLLVLVFIPAFINPVFAVEVKGLDQASVPVESRSNADKNKALKAALAKVIVKNTGDASVLQNPVIAAQVKNPNGFLVQFGYEDKEGQLYLKGQFDERRIIQLLRQAQVPVWGKQRPLVLVWLSFQDENMQRNLLSDASEEELRKLFEQDATDQGLPLLFPVMDLDDMMQVSEADVRGNFPEAVSSASGRYQADYFALANIQQQADGMTTYRFDLYPMKEDSGIWRPLTESAMTVVSDAEAVNAMVSGLSQYFVGQYAVADSGFNEEVSVVFEGIDTMTKLKALEQYVGQLTVAKTAVIASIQGAKVVYRFTLFGSEQDLERQLNLEPRLEAVTLAVDPFAEIESNGNNAIPMEYRWH</sequence>
<gene>
    <name evidence="1" type="ORF">L2725_13700</name>
</gene>
<dbReference type="Proteomes" id="UP001202831">
    <property type="component" value="Unassembled WGS sequence"/>
</dbReference>
<organism evidence="1 2">
    <name type="scientific">Shewanella corallii</name>
    <dbReference type="NCBI Taxonomy" id="560080"/>
    <lineage>
        <taxon>Bacteria</taxon>
        <taxon>Pseudomonadati</taxon>
        <taxon>Pseudomonadota</taxon>
        <taxon>Gammaproteobacteria</taxon>
        <taxon>Alteromonadales</taxon>
        <taxon>Shewanellaceae</taxon>
        <taxon>Shewanella</taxon>
    </lineage>
</organism>
<dbReference type="InterPro" id="IPR018642">
    <property type="entry name" value="DUF2066"/>
</dbReference>
<reference evidence="1 2" key="1">
    <citation type="submission" date="2022-01" db="EMBL/GenBank/DDBJ databases">
        <title>Whole genome-based taxonomy of the Shewanellaceae.</title>
        <authorList>
            <person name="Martin-Rodriguez A.J."/>
        </authorList>
    </citation>
    <scope>NUCLEOTIDE SEQUENCE [LARGE SCALE GENOMIC DNA]</scope>
    <source>
        <strain evidence="1 2">DSM 21332</strain>
    </source>
</reference>
<evidence type="ECO:0000313" key="2">
    <source>
        <dbReference type="Proteomes" id="UP001202831"/>
    </source>
</evidence>
<dbReference type="RefSeq" id="WP_249249471.1">
    <property type="nucleotide sequence ID" value="NZ_JAKIKT010000005.1"/>
</dbReference>